<evidence type="ECO:0000313" key="4">
    <source>
        <dbReference type="Proteomes" id="UP001209803"/>
    </source>
</evidence>
<dbReference type="RefSeq" id="WP_265681229.1">
    <property type="nucleotide sequence ID" value="NZ_CP120863.1"/>
</dbReference>
<gene>
    <name evidence="3" type="ORF">K1718_18660</name>
</gene>
<evidence type="ECO:0000256" key="1">
    <source>
        <dbReference type="ARBA" id="ARBA00006817"/>
    </source>
</evidence>
<dbReference type="Proteomes" id="UP001209803">
    <property type="component" value="Chromosome"/>
</dbReference>
<evidence type="ECO:0000259" key="2">
    <source>
        <dbReference type="Pfam" id="PF08327"/>
    </source>
</evidence>
<dbReference type="CDD" id="cd07814">
    <property type="entry name" value="SRPBCC_CalC_Aha1-like"/>
    <property type="match status" value="1"/>
</dbReference>
<reference evidence="3 4" key="1">
    <citation type="submission" date="2023-03" db="EMBL/GenBank/DDBJ databases">
        <title>Roseibium porphyridii sp. nov. and Roseibium rhodosorbium sp. nov. isolated from marine algae, Porphyridium cruentum and Rhodosorus marinus, respectively.</title>
        <authorList>
            <person name="Lee M.W."/>
            <person name="Choi B.J."/>
            <person name="Lee J.K."/>
            <person name="Choi D.G."/>
            <person name="Baek J.H."/>
            <person name="Bayburt H."/>
            <person name="Kim J.M."/>
            <person name="Han D.M."/>
            <person name="Kim K.H."/>
            <person name="Jeon C.O."/>
        </authorList>
    </citation>
    <scope>NUCLEOTIDE SEQUENCE [LARGE SCALE GENOMIC DNA]</scope>
    <source>
        <strain evidence="3 4">KMA01</strain>
    </source>
</reference>
<comment type="similarity">
    <text evidence="1">Belongs to the AHA1 family.</text>
</comment>
<evidence type="ECO:0000313" key="3">
    <source>
        <dbReference type="EMBL" id="WFE88176.1"/>
    </source>
</evidence>
<organism evidence="3 4">
    <name type="scientific">Roseibium porphyridii</name>
    <dbReference type="NCBI Taxonomy" id="2866279"/>
    <lineage>
        <taxon>Bacteria</taxon>
        <taxon>Pseudomonadati</taxon>
        <taxon>Pseudomonadota</taxon>
        <taxon>Alphaproteobacteria</taxon>
        <taxon>Hyphomicrobiales</taxon>
        <taxon>Stappiaceae</taxon>
        <taxon>Roseibium</taxon>
    </lineage>
</organism>
<dbReference type="Pfam" id="PF08327">
    <property type="entry name" value="AHSA1"/>
    <property type="match status" value="1"/>
</dbReference>
<dbReference type="InterPro" id="IPR013538">
    <property type="entry name" value="ASHA1/2-like_C"/>
</dbReference>
<keyword evidence="4" id="KW-1185">Reference proteome</keyword>
<feature type="domain" description="Activator of Hsp90 ATPase homologue 1/2-like C-terminal" evidence="2">
    <location>
        <begin position="21"/>
        <end position="145"/>
    </location>
</feature>
<accession>A0ABY8EZ62</accession>
<dbReference type="SUPFAM" id="SSF55961">
    <property type="entry name" value="Bet v1-like"/>
    <property type="match status" value="1"/>
</dbReference>
<sequence length="151" mass="16760">MTVKTNFSDNTLTITKEFSQPIEAVFDAWIDAAKTTHWWGCANTTRVASTVEPRVEGTYRHTMSIEGVGDHTIEGTLVDYDPPNKLAYTIPANDFAPEMLVSVRFEQTGKGTRVILKQSEIGGGLKDVVAVGWTASFERLEAYFEGQRRVA</sequence>
<name>A0ABY8EZ62_9HYPH</name>
<dbReference type="InterPro" id="IPR023393">
    <property type="entry name" value="START-like_dom_sf"/>
</dbReference>
<protein>
    <submittedName>
        <fullName evidence="3">SRPBCC domain-containing protein</fullName>
    </submittedName>
</protein>
<dbReference type="Gene3D" id="3.30.530.20">
    <property type="match status" value="1"/>
</dbReference>
<proteinExistence type="inferred from homology"/>
<dbReference type="EMBL" id="CP120863">
    <property type="protein sequence ID" value="WFE88176.1"/>
    <property type="molecule type" value="Genomic_DNA"/>
</dbReference>